<evidence type="ECO:0000313" key="4">
    <source>
        <dbReference type="Proteomes" id="UP000295673"/>
    </source>
</evidence>
<feature type="chain" id="PRO_5020569299" evidence="2">
    <location>
        <begin position="24"/>
        <end position="336"/>
    </location>
</feature>
<name>A0A4R1N089_9RHOB</name>
<evidence type="ECO:0000256" key="1">
    <source>
        <dbReference type="SAM" id="Phobius"/>
    </source>
</evidence>
<dbReference type="AlphaFoldDB" id="A0A4R1N089"/>
<accession>A0A4R1N089</accession>
<dbReference type="InterPro" id="IPR032809">
    <property type="entry name" value="Put_HupE_UreJ"/>
</dbReference>
<protein>
    <submittedName>
        <fullName evidence="3">Hydrogenase/urease accessory protein HupE</fullName>
    </submittedName>
</protein>
<keyword evidence="1" id="KW-1133">Transmembrane helix</keyword>
<evidence type="ECO:0000256" key="2">
    <source>
        <dbReference type="SAM" id="SignalP"/>
    </source>
</evidence>
<feature type="transmembrane region" description="Helical" evidence="1">
    <location>
        <begin position="179"/>
        <end position="202"/>
    </location>
</feature>
<dbReference type="EMBL" id="SMGR01000005">
    <property type="protein sequence ID" value="TCK99267.1"/>
    <property type="molecule type" value="Genomic_DNA"/>
</dbReference>
<sequence length="336" mass="36630">MTVKRIFLALIALTWLIPNSAFAHALEPGYLEIRLVGADSYRVFWRKPDVQSAPMEIFAVLPAHCETREGPAPTSDGQAWVSAWVTNCAGGLSGGQILIRGLEAQNTDVLVRFPGPDGTVYTQRLTPLEPSFEVPVDPSSFDVIRSYLPLGVDHILEGLDHLLFVFALLLLISDRWRLVGAITAFTVAHSITMAAATLGWVALPGPPVEAVIALSIMFLASELRHKGGQDMRLSERYPWTVSFSFGLLHGFGFAGALRDIGLPQTDIPLALLSFNLGVEIGQLIFVAAVLVTATILRRLVPWAVAWVRPGTPLWILSVYAIGGVSAYWFIDRVSGF</sequence>
<dbReference type="OrthoDB" id="9808870at2"/>
<evidence type="ECO:0000313" key="3">
    <source>
        <dbReference type="EMBL" id="TCK99267.1"/>
    </source>
</evidence>
<feature type="transmembrane region" description="Helical" evidence="1">
    <location>
        <begin position="208"/>
        <end position="225"/>
    </location>
</feature>
<dbReference type="RefSeq" id="WP_132861892.1">
    <property type="nucleotide sequence ID" value="NZ_SMGR01000005.1"/>
</dbReference>
<keyword evidence="1" id="KW-0812">Transmembrane</keyword>
<feature type="transmembrane region" description="Helical" evidence="1">
    <location>
        <begin position="155"/>
        <end position="172"/>
    </location>
</feature>
<proteinExistence type="predicted"/>
<dbReference type="Pfam" id="PF13795">
    <property type="entry name" value="HupE_UreJ_2"/>
    <property type="match status" value="1"/>
</dbReference>
<feature type="transmembrane region" description="Helical" evidence="1">
    <location>
        <begin position="312"/>
        <end position="330"/>
    </location>
</feature>
<feature type="signal peptide" evidence="2">
    <location>
        <begin position="1"/>
        <end position="23"/>
    </location>
</feature>
<keyword evidence="1" id="KW-0472">Membrane</keyword>
<dbReference type="Proteomes" id="UP000295673">
    <property type="component" value="Unassembled WGS sequence"/>
</dbReference>
<comment type="caution">
    <text evidence="3">The sequence shown here is derived from an EMBL/GenBank/DDBJ whole genome shotgun (WGS) entry which is preliminary data.</text>
</comment>
<reference evidence="3 4" key="1">
    <citation type="submission" date="2019-03" db="EMBL/GenBank/DDBJ databases">
        <title>Genomic Encyclopedia of Archaeal and Bacterial Type Strains, Phase II (KMG-II): from individual species to whole genera.</title>
        <authorList>
            <person name="Goeker M."/>
        </authorList>
    </citation>
    <scope>NUCLEOTIDE SEQUENCE [LARGE SCALE GENOMIC DNA]</scope>
    <source>
        <strain evidence="3 4">DSM 26433</strain>
    </source>
</reference>
<gene>
    <name evidence="3" type="ORF">BXY66_3768</name>
</gene>
<feature type="transmembrane region" description="Helical" evidence="1">
    <location>
        <begin position="280"/>
        <end position="300"/>
    </location>
</feature>
<organism evidence="3 4">
    <name type="scientific">Shimia isoporae</name>
    <dbReference type="NCBI Taxonomy" id="647720"/>
    <lineage>
        <taxon>Bacteria</taxon>
        <taxon>Pseudomonadati</taxon>
        <taxon>Pseudomonadota</taxon>
        <taxon>Alphaproteobacteria</taxon>
        <taxon>Rhodobacterales</taxon>
        <taxon>Roseobacteraceae</taxon>
    </lineage>
</organism>
<feature type="transmembrane region" description="Helical" evidence="1">
    <location>
        <begin position="237"/>
        <end position="260"/>
    </location>
</feature>
<keyword evidence="4" id="KW-1185">Reference proteome</keyword>
<keyword evidence="2" id="KW-0732">Signal</keyword>